<dbReference type="AlphaFoldDB" id="A0A7S3CKF5"/>
<accession>A0A7S3CKF5</accession>
<feature type="transmembrane region" description="Helical" evidence="1">
    <location>
        <begin position="130"/>
        <end position="151"/>
    </location>
</feature>
<keyword evidence="1" id="KW-1133">Transmembrane helix</keyword>
<name>A0A7S3CKF5_9SPIT</name>
<reference evidence="2" key="1">
    <citation type="submission" date="2021-01" db="EMBL/GenBank/DDBJ databases">
        <authorList>
            <person name="Corre E."/>
            <person name="Pelletier E."/>
            <person name="Niang G."/>
            <person name="Scheremetjew M."/>
            <person name="Finn R."/>
            <person name="Kale V."/>
            <person name="Holt S."/>
            <person name="Cochrane G."/>
            <person name="Meng A."/>
            <person name="Brown T."/>
            <person name="Cohen L."/>
        </authorList>
    </citation>
    <scope>NUCLEOTIDE SEQUENCE</scope>
    <source>
        <strain evidence="2">Ras09</strain>
    </source>
</reference>
<feature type="transmembrane region" description="Helical" evidence="1">
    <location>
        <begin position="88"/>
        <end position="110"/>
    </location>
</feature>
<evidence type="ECO:0000256" key="1">
    <source>
        <dbReference type="SAM" id="Phobius"/>
    </source>
</evidence>
<dbReference type="EMBL" id="HBIA01004889">
    <property type="protein sequence ID" value="CAE0230794.1"/>
    <property type="molecule type" value="Transcribed_RNA"/>
</dbReference>
<sequence>MDSRNEFVRQAYFRFCNWGKRIVVEHSKPYKGGPTPLLKNISIPYFQKLSAVSLIFFILCMVEYIVIEEVYRKPQFTIQQKGLPNKYTCYENANVSFIVNIVSMAVNFGWYSYLQNVEYAADQTWSKFQMVLGVNIAVQMIGATMAGYLVITEQLDKFDECFEDLKGLYIRQYIYTLGNYVVIIFQVTSLTRMILEYTINTTNYFYYRVEPSVRVKM</sequence>
<feature type="transmembrane region" description="Helical" evidence="1">
    <location>
        <begin position="45"/>
        <end position="67"/>
    </location>
</feature>
<proteinExistence type="predicted"/>
<evidence type="ECO:0000313" key="2">
    <source>
        <dbReference type="EMBL" id="CAE0230794.1"/>
    </source>
</evidence>
<feature type="transmembrane region" description="Helical" evidence="1">
    <location>
        <begin position="172"/>
        <end position="195"/>
    </location>
</feature>
<protein>
    <submittedName>
        <fullName evidence="2">Uncharacterized protein</fullName>
    </submittedName>
</protein>
<gene>
    <name evidence="2" type="ORF">SRAS04492_LOCUS2588</name>
</gene>
<organism evidence="2">
    <name type="scientific">Strombidium rassoulzadegani</name>
    <dbReference type="NCBI Taxonomy" id="1082188"/>
    <lineage>
        <taxon>Eukaryota</taxon>
        <taxon>Sar</taxon>
        <taxon>Alveolata</taxon>
        <taxon>Ciliophora</taxon>
        <taxon>Intramacronucleata</taxon>
        <taxon>Spirotrichea</taxon>
        <taxon>Oligotrichia</taxon>
        <taxon>Strombidiidae</taxon>
        <taxon>Strombidium</taxon>
    </lineage>
</organism>
<keyword evidence="1" id="KW-0472">Membrane</keyword>
<keyword evidence="1" id="KW-0812">Transmembrane</keyword>